<keyword evidence="1" id="KW-0812">Transmembrane</keyword>
<evidence type="ECO:0000256" key="1">
    <source>
        <dbReference type="SAM" id="Phobius"/>
    </source>
</evidence>
<protein>
    <submittedName>
        <fullName evidence="2">SpdD protein</fullName>
    </submittedName>
</protein>
<dbReference type="EMBL" id="JAVREL010000033">
    <property type="protein sequence ID" value="MDT0347489.1"/>
    <property type="molecule type" value="Genomic_DNA"/>
</dbReference>
<accession>A0ABU2N2G1</accession>
<organism evidence="2 3">
    <name type="scientific">Streptomyces litchfieldiae</name>
    <dbReference type="NCBI Taxonomy" id="3075543"/>
    <lineage>
        <taxon>Bacteria</taxon>
        <taxon>Bacillati</taxon>
        <taxon>Actinomycetota</taxon>
        <taxon>Actinomycetes</taxon>
        <taxon>Kitasatosporales</taxon>
        <taxon>Streptomycetaceae</taxon>
        <taxon>Streptomyces</taxon>
    </lineage>
</organism>
<proteinExistence type="predicted"/>
<name>A0ABU2N2G1_9ACTN</name>
<evidence type="ECO:0000313" key="3">
    <source>
        <dbReference type="Proteomes" id="UP001183246"/>
    </source>
</evidence>
<sequence length="124" mass="12848">MHHHNPTPHYLDHLTVPGLGDPHVSHLPAPVLSGQVCGCTHDPAPVPAGQRPQIHISTGGVLVVVIGGVFLTITIGVVLTSLLLAVAIVAGSLALVAVAMAMVAMSLKSMANDSAKPDRRKRRP</sequence>
<keyword evidence="3" id="KW-1185">Reference proteome</keyword>
<gene>
    <name evidence="2" type="ORF">RM590_33715</name>
</gene>
<evidence type="ECO:0000313" key="2">
    <source>
        <dbReference type="EMBL" id="MDT0347489.1"/>
    </source>
</evidence>
<keyword evidence="1" id="KW-1133">Transmembrane helix</keyword>
<feature type="transmembrane region" description="Helical" evidence="1">
    <location>
        <begin position="85"/>
        <end position="107"/>
    </location>
</feature>
<feature type="transmembrane region" description="Helical" evidence="1">
    <location>
        <begin position="60"/>
        <end position="79"/>
    </location>
</feature>
<comment type="caution">
    <text evidence="2">The sequence shown here is derived from an EMBL/GenBank/DDBJ whole genome shotgun (WGS) entry which is preliminary data.</text>
</comment>
<dbReference type="Proteomes" id="UP001183246">
    <property type="component" value="Unassembled WGS sequence"/>
</dbReference>
<dbReference type="RefSeq" id="WP_311708613.1">
    <property type="nucleotide sequence ID" value="NZ_JAVREL010000033.1"/>
</dbReference>
<keyword evidence="1" id="KW-0472">Membrane</keyword>
<reference evidence="3" key="1">
    <citation type="submission" date="2023-07" db="EMBL/GenBank/DDBJ databases">
        <title>30 novel species of actinomycetes from the DSMZ collection.</title>
        <authorList>
            <person name="Nouioui I."/>
        </authorList>
    </citation>
    <scope>NUCLEOTIDE SEQUENCE [LARGE SCALE GENOMIC DNA]</scope>
    <source>
        <strain evidence="3">DSM 44938</strain>
    </source>
</reference>